<reference evidence="2 3" key="1">
    <citation type="journal article" date="2015" name="Genome Biol.">
        <title>Comparative genomics of Steinernema reveals deeply conserved gene regulatory networks.</title>
        <authorList>
            <person name="Dillman A.R."/>
            <person name="Macchietto M."/>
            <person name="Porter C.F."/>
            <person name="Rogers A."/>
            <person name="Williams B."/>
            <person name="Antoshechkin I."/>
            <person name="Lee M.M."/>
            <person name="Goodwin Z."/>
            <person name="Lu X."/>
            <person name="Lewis E.E."/>
            <person name="Goodrich-Blair H."/>
            <person name="Stock S.P."/>
            <person name="Adams B.J."/>
            <person name="Sternberg P.W."/>
            <person name="Mortazavi A."/>
        </authorList>
    </citation>
    <scope>NUCLEOTIDE SEQUENCE [LARGE SCALE GENOMIC DNA]</scope>
    <source>
        <strain evidence="2 3">ALL</strain>
    </source>
</reference>
<evidence type="ECO:0000313" key="2">
    <source>
        <dbReference type="EMBL" id="TKR71729.1"/>
    </source>
</evidence>
<protein>
    <submittedName>
        <fullName evidence="2">Uncharacterized protein</fullName>
    </submittedName>
</protein>
<feature type="compositionally biased region" description="Basic and acidic residues" evidence="1">
    <location>
        <begin position="12"/>
        <end position="24"/>
    </location>
</feature>
<name>A0A4U5MPY7_STECR</name>
<organism evidence="2 3">
    <name type="scientific">Steinernema carpocapsae</name>
    <name type="common">Entomopathogenic nematode</name>
    <dbReference type="NCBI Taxonomy" id="34508"/>
    <lineage>
        <taxon>Eukaryota</taxon>
        <taxon>Metazoa</taxon>
        <taxon>Ecdysozoa</taxon>
        <taxon>Nematoda</taxon>
        <taxon>Chromadorea</taxon>
        <taxon>Rhabditida</taxon>
        <taxon>Tylenchina</taxon>
        <taxon>Panagrolaimomorpha</taxon>
        <taxon>Strongyloidoidea</taxon>
        <taxon>Steinernematidae</taxon>
        <taxon>Steinernema</taxon>
    </lineage>
</organism>
<dbReference type="AlphaFoldDB" id="A0A4U5MPY7"/>
<dbReference type="Proteomes" id="UP000298663">
    <property type="component" value="Unassembled WGS sequence"/>
</dbReference>
<reference evidence="2 3" key="2">
    <citation type="journal article" date="2019" name="G3 (Bethesda)">
        <title>Hybrid Assembly of the Genome of the Entomopathogenic Nematode Steinernema carpocapsae Identifies the X-Chromosome.</title>
        <authorList>
            <person name="Serra L."/>
            <person name="Macchietto M."/>
            <person name="Macias-Munoz A."/>
            <person name="McGill C.J."/>
            <person name="Rodriguez I.M."/>
            <person name="Rodriguez B."/>
            <person name="Murad R."/>
            <person name="Mortazavi A."/>
        </authorList>
    </citation>
    <scope>NUCLEOTIDE SEQUENCE [LARGE SCALE GENOMIC DNA]</scope>
    <source>
        <strain evidence="2 3">ALL</strain>
    </source>
</reference>
<proteinExistence type="predicted"/>
<comment type="caution">
    <text evidence="2">The sequence shown here is derived from an EMBL/GenBank/DDBJ whole genome shotgun (WGS) entry which is preliminary data.</text>
</comment>
<gene>
    <name evidence="2" type="ORF">L596_019278</name>
</gene>
<evidence type="ECO:0000256" key="1">
    <source>
        <dbReference type="SAM" id="MobiDB-lite"/>
    </source>
</evidence>
<dbReference type="EMBL" id="AZBU02000006">
    <property type="protein sequence ID" value="TKR71729.1"/>
    <property type="molecule type" value="Genomic_DNA"/>
</dbReference>
<feature type="region of interest" description="Disordered" evidence="1">
    <location>
        <begin position="1"/>
        <end position="41"/>
    </location>
</feature>
<accession>A0A4U5MPY7</accession>
<evidence type="ECO:0000313" key="3">
    <source>
        <dbReference type="Proteomes" id="UP000298663"/>
    </source>
</evidence>
<sequence length="179" mass="19301">MDASQSDSDVGDGDREVRVERDDSSPLSDLSFDGDGDGDDDRSSRWAITFAAGGDGFLFEGTRRTVASVISLLRFPRGSPRITSLGSPLRLSFVRALGSPLSLLVSRWVVGVFPSFSPSLLGSGAGGRSRRLPSDCPEWVEFRAFIPLSTGSRRAFDQELSTRRPSATIAYSHPLSSKT</sequence>
<keyword evidence="3" id="KW-1185">Reference proteome</keyword>